<keyword evidence="4" id="KW-0479">Metal-binding</keyword>
<dbReference type="SUPFAM" id="SSF47807">
    <property type="entry name" value="5' to 3' exonuclease, C-terminal subdomain"/>
    <property type="match status" value="1"/>
</dbReference>
<dbReference type="SMART" id="SM00279">
    <property type="entry name" value="HhH2"/>
    <property type="match status" value="1"/>
</dbReference>
<proteinExistence type="predicted"/>
<dbReference type="FunFam" id="3.40.50.1010:FF:000002">
    <property type="entry name" value="Exonuclease 1, putative"/>
    <property type="match status" value="1"/>
</dbReference>
<dbReference type="InterPro" id="IPR006084">
    <property type="entry name" value="XPG/Rad2"/>
</dbReference>
<keyword evidence="8" id="KW-0234">DNA repair</keyword>
<dbReference type="InterPro" id="IPR019974">
    <property type="entry name" value="XPG_CS"/>
</dbReference>
<protein>
    <submittedName>
        <fullName evidence="12">DNA damage-inducible protein</fullName>
    </submittedName>
</protein>
<keyword evidence="6" id="KW-0378">Hydrolase</keyword>
<dbReference type="FunFam" id="1.10.150.20:FF:000011">
    <property type="entry name" value="exonuclease 1"/>
    <property type="match status" value="1"/>
</dbReference>
<gene>
    <name evidence="12" type="primary">DIN7_1</name>
    <name evidence="12" type="ORF">GRS66_000998</name>
</gene>
<dbReference type="InterPro" id="IPR006086">
    <property type="entry name" value="XPG-I_dom"/>
</dbReference>
<dbReference type="InterPro" id="IPR006085">
    <property type="entry name" value="XPG_DNA_repair_N"/>
</dbReference>
<evidence type="ECO:0000256" key="9">
    <source>
        <dbReference type="ARBA" id="ARBA00023242"/>
    </source>
</evidence>
<evidence type="ECO:0000256" key="4">
    <source>
        <dbReference type="ARBA" id="ARBA00022723"/>
    </source>
</evidence>
<dbReference type="SMART" id="SM00485">
    <property type="entry name" value="XPGN"/>
    <property type="match status" value="1"/>
</dbReference>
<dbReference type="CDD" id="cd09857">
    <property type="entry name" value="PIN_EXO1"/>
    <property type="match status" value="1"/>
</dbReference>
<dbReference type="InterPro" id="IPR044752">
    <property type="entry name" value="PIN-like_EXO1"/>
</dbReference>
<dbReference type="GO" id="GO:0017108">
    <property type="term" value="F:5'-flap endonuclease activity"/>
    <property type="evidence" value="ECO:0007669"/>
    <property type="project" value="TreeGrafter"/>
</dbReference>
<dbReference type="GO" id="GO:0003677">
    <property type="term" value="F:DNA binding"/>
    <property type="evidence" value="ECO:0007669"/>
    <property type="project" value="InterPro"/>
</dbReference>
<evidence type="ECO:0000256" key="1">
    <source>
        <dbReference type="ARBA" id="ARBA00001946"/>
    </source>
</evidence>
<dbReference type="AlphaFoldDB" id="A0A6C1DPI4"/>
<reference evidence="12 13" key="1">
    <citation type="journal article" date="2019" name="BMC Genomics">
        <title>Chromosome level assembly and comparative genome analysis confirm lager-brewing yeasts originated from a single hybridization.</title>
        <authorList>
            <person name="Salazar A.N."/>
            <person name="Gorter de Vries A.R."/>
            <person name="van den Broek M."/>
            <person name="Brouwers N."/>
            <person name="de la Torre Cortes P."/>
            <person name="Kuijpers N.G.A."/>
            <person name="Daran J.G."/>
            <person name="Abeel T."/>
        </authorList>
    </citation>
    <scope>NUCLEOTIDE SEQUENCE [LARGE SCALE GENOMIC DNA]</scope>
    <source>
        <strain evidence="12 13">CBS 1483</strain>
    </source>
</reference>
<keyword evidence="7" id="KW-0460">Magnesium</keyword>
<organism evidence="12 13">
    <name type="scientific">Saccharomyces pastorianus</name>
    <name type="common">Lager yeast</name>
    <name type="synonym">Saccharomyces cerevisiae x Saccharomyces eubayanus</name>
    <dbReference type="NCBI Taxonomy" id="27292"/>
    <lineage>
        <taxon>Eukaryota</taxon>
        <taxon>Fungi</taxon>
        <taxon>Dikarya</taxon>
        <taxon>Ascomycota</taxon>
        <taxon>Saccharomycotina</taxon>
        <taxon>Saccharomycetes</taxon>
        <taxon>Saccharomycetales</taxon>
        <taxon>Saccharomycetaceae</taxon>
        <taxon>Saccharomyces</taxon>
    </lineage>
</organism>
<evidence type="ECO:0000259" key="10">
    <source>
        <dbReference type="SMART" id="SM00484"/>
    </source>
</evidence>
<keyword evidence="3" id="KW-0540">Nuclease</keyword>
<dbReference type="Pfam" id="PF00752">
    <property type="entry name" value="XPG_N"/>
    <property type="match status" value="1"/>
</dbReference>
<dbReference type="SMART" id="SM00484">
    <property type="entry name" value="XPGI"/>
    <property type="match status" value="1"/>
</dbReference>
<name>A0A6C1DPI4_SACPS</name>
<dbReference type="GO" id="GO:0006281">
    <property type="term" value="P:DNA repair"/>
    <property type="evidence" value="ECO:0007669"/>
    <property type="project" value="UniProtKB-KW"/>
</dbReference>
<dbReference type="EMBL" id="CP048985">
    <property type="protein sequence ID" value="QID78775.1"/>
    <property type="molecule type" value="Genomic_DNA"/>
</dbReference>
<dbReference type="Gene3D" id="3.40.50.1010">
    <property type="entry name" value="5'-nuclease"/>
    <property type="match status" value="1"/>
</dbReference>
<dbReference type="GO" id="GO:0046872">
    <property type="term" value="F:metal ion binding"/>
    <property type="evidence" value="ECO:0007669"/>
    <property type="project" value="UniProtKB-KW"/>
</dbReference>
<dbReference type="OrthoDB" id="26491at2759"/>
<dbReference type="PROSITE" id="PS00841">
    <property type="entry name" value="XPG_1"/>
    <property type="match status" value="1"/>
</dbReference>
<dbReference type="PANTHER" id="PTHR11081">
    <property type="entry name" value="FLAP ENDONUCLEASE FAMILY MEMBER"/>
    <property type="match status" value="1"/>
</dbReference>
<comment type="cofactor">
    <cofactor evidence="1">
        <name>Mg(2+)</name>
        <dbReference type="ChEBI" id="CHEBI:18420"/>
    </cofactor>
</comment>
<dbReference type="InterPro" id="IPR008918">
    <property type="entry name" value="HhH2"/>
</dbReference>
<dbReference type="PRINTS" id="PR00853">
    <property type="entry name" value="XPGRADSUPER"/>
</dbReference>
<evidence type="ECO:0000256" key="6">
    <source>
        <dbReference type="ARBA" id="ARBA00022801"/>
    </source>
</evidence>
<dbReference type="Gene3D" id="1.10.150.20">
    <property type="entry name" value="5' to 3' exonuclease, C-terminal subdomain"/>
    <property type="match status" value="1"/>
</dbReference>
<evidence type="ECO:0000259" key="11">
    <source>
        <dbReference type="SMART" id="SM00485"/>
    </source>
</evidence>
<dbReference type="InterPro" id="IPR036279">
    <property type="entry name" value="5-3_exonuclease_C_sf"/>
</dbReference>
<keyword evidence="9" id="KW-0539">Nucleus</keyword>
<feature type="domain" description="XPG N-terminal" evidence="11">
    <location>
        <begin position="1"/>
        <end position="99"/>
    </location>
</feature>
<evidence type="ECO:0000256" key="3">
    <source>
        <dbReference type="ARBA" id="ARBA00022722"/>
    </source>
</evidence>
<keyword evidence="5" id="KW-0227">DNA damage</keyword>
<accession>A0A6C1DPI4</accession>
<evidence type="ECO:0000313" key="13">
    <source>
        <dbReference type="Proteomes" id="UP000501346"/>
    </source>
</evidence>
<evidence type="ECO:0000256" key="5">
    <source>
        <dbReference type="ARBA" id="ARBA00022763"/>
    </source>
</evidence>
<evidence type="ECO:0000256" key="8">
    <source>
        <dbReference type="ARBA" id="ARBA00023204"/>
    </source>
</evidence>
<evidence type="ECO:0000313" key="12">
    <source>
        <dbReference type="EMBL" id="QID78775.1"/>
    </source>
</evidence>
<evidence type="ECO:0000256" key="7">
    <source>
        <dbReference type="ARBA" id="ARBA00022842"/>
    </source>
</evidence>
<dbReference type="Pfam" id="PF00867">
    <property type="entry name" value="XPG_I"/>
    <property type="match status" value="1"/>
</dbReference>
<keyword evidence="13" id="KW-1185">Reference proteome</keyword>
<dbReference type="PROSITE" id="PS00842">
    <property type="entry name" value="XPG_2"/>
    <property type="match status" value="1"/>
</dbReference>
<dbReference type="SUPFAM" id="SSF88723">
    <property type="entry name" value="PIN domain-like"/>
    <property type="match status" value="1"/>
</dbReference>
<dbReference type="GO" id="GO:0005634">
    <property type="term" value="C:nucleus"/>
    <property type="evidence" value="ECO:0007669"/>
    <property type="project" value="UniProtKB-SubCell"/>
</dbReference>
<feature type="domain" description="XPG-I" evidence="10">
    <location>
        <begin position="138"/>
        <end position="209"/>
    </location>
</feature>
<dbReference type="InterPro" id="IPR029060">
    <property type="entry name" value="PIN-like_dom_sf"/>
</dbReference>
<comment type="subcellular location">
    <subcellularLocation>
        <location evidence="2">Nucleus</location>
    </subcellularLocation>
</comment>
<dbReference type="GO" id="GO:0008409">
    <property type="term" value="F:5'-3' exonuclease activity"/>
    <property type="evidence" value="ECO:0007669"/>
    <property type="project" value="UniProtKB-ARBA"/>
</dbReference>
<sequence length="430" mass="49064">MGIPGLLPQLKRIQKQVSLKKYMYQTLAIDGYAWLHRASCACAFELVMNKPTNKYLQFFIKRLQLLKRLKIKPYIVFDGDSLFVKNHTETRRRKKRLENEMIAKKLWSAGNRYNAMEYFQKSVDITPEMAKCIIDYCKLHSIPYIVAPFEADPQMVYLEKMGLIQGIISEDSDLLVFGCKTLITKLNDQGKALEISKDDFSALPENFPLGELSEQQFRNLVCLAGCDYTSGIWKVGVVTAMKIVKRYSEMKDILIQIERTEKLCFSKAFKQQVEFANYAFQYQRVFCPLSNQITTLNNIPKAVTNSHAEIIKIMKCIGSVVERGSGVRKDVINTKNIDHKVHEMIAKGELHPVDMASKLINRERKLKARKLFKVSLLGGESNSFNKKVEQPLVDTQDVLSERENSLDNKNASSIYMTSPAAISGTVPSIF</sequence>
<dbReference type="PANTHER" id="PTHR11081:SF65">
    <property type="entry name" value="DNA DAMAGE-INDUCIBLE PROTEIN DIN7-RELATED"/>
    <property type="match status" value="1"/>
</dbReference>
<evidence type="ECO:0000256" key="2">
    <source>
        <dbReference type="ARBA" id="ARBA00004123"/>
    </source>
</evidence>
<dbReference type="Proteomes" id="UP000501346">
    <property type="component" value="Chromosome ScIV"/>
</dbReference>